<name>A0A238XIR4_9ACTN</name>
<keyword evidence="2" id="KW-1185">Reference proteome</keyword>
<evidence type="ECO:0000313" key="1">
    <source>
        <dbReference type="EMBL" id="SNR58895.1"/>
    </source>
</evidence>
<gene>
    <name evidence="1" type="ORF">SAMN06264365_103501</name>
</gene>
<protein>
    <submittedName>
        <fullName evidence="1">Uncharacterized protein</fullName>
    </submittedName>
</protein>
<organism evidence="1 2">
    <name type="scientific">Actinoplanes regularis</name>
    <dbReference type="NCBI Taxonomy" id="52697"/>
    <lineage>
        <taxon>Bacteria</taxon>
        <taxon>Bacillati</taxon>
        <taxon>Actinomycetota</taxon>
        <taxon>Actinomycetes</taxon>
        <taxon>Micromonosporales</taxon>
        <taxon>Micromonosporaceae</taxon>
        <taxon>Actinoplanes</taxon>
    </lineage>
</organism>
<evidence type="ECO:0000313" key="2">
    <source>
        <dbReference type="Proteomes" id="UP000198415"/>
    </source>
</evidence>
<dbReference type="EMBL" id="FZNR01000003">
    <property type="protein sequence ID" value="SNR58895.1"/>
    <property type="molecule type" value="Genomic_DNA"/>
</dbReference>
<sequence>MSLYQVGIYHNTTSTFLPYDSEDLVSLVFTFDLERPDGTSAEQVADWAFRAFNADLDLLESDQRDGNADPMVFPLACLYRLLRLRSVAVGDVLRVACGEQVWWLGCGRSGWDAVDEPWPYQGKPLTAKRIYEHLAADRQR</sequence>
<dbReference type="Proteomes" id="UP000198415">
    <property type="component" value="Unassembled WGS sequence"/>
</dbReference>
<accession>A0A238XIR4</accession>
<dbReference type="OrthoDB" id="3295593at2"/>
<reference evidence="1 2" key="1">
    <citation type="submission" date="2017-06" db="EMBL/GenBank/DDBJ databases">
        <authorList>
            <person name="Kim H.J."/>
            <person name="Triplett B.A."/>
        </authorList>
    </citation>
    <scope>NUCLEOTIDE SEQUENCE [LARGE SCALE GENOMIC DNA]</scope>
    <source>
        <strain evidence="1 2">DSM 43151</strain>
    </source>
</reference>
<dbReference type="AlphaFoldDB" id="A0A238XIR4"/>
<dbReference type="RefSeq" id="WP_089293098.1">
    <property type="nucleotide sequence ID" value="NZ_BOMU01000093.1"/>
</dbReference>
<proteinExistence type="predicted"/>